<evidence type="ECO:0000256" key="5">
    <source>
        <dbReference type="ARBA" id="ARBA00022692"/>
    </source>
</evidence>
<keyword evidence="5 9" id="KW-0812">Transmembrane</keyword>
<sequence>MISLMIYVFVFAKNDGEPIYDAAHLPLMCGIIVSCIVGLITGKSFKEMLEGMVERISTTLDAILILLTVGLLVSSFMISGTIPALIYYGLDLLSPKLFLPIGCIITALVGLSCGSSWTATATIGIAFMTIGKGLGINPAITAGMVISGAYIGDKFSPLSDTTNLAAGVAKTGLFDHVSAMISTTGPVFLISLVLYSFIGLRANTLNYDPEIAEGIKLALASNFNITPLVLFPILIIILVCVLRIEGLAGVMISVMTGIIFSLIFQEKRSLAEIFAILHYGPDIVTGNDFVDEALAKGGMDNQMWTINLILLAVSFGGSLEKAGVIEKLFRKLKERINSVGGLVLITMATSIFCDATMCDQFLGIGVPAPLYEDKYDEMGLSRNMLSRTLEDAGTLWAVMFPWTACGAYQMRTLGVSPLVFFPFAFVNLLNPIYALLTAFMKRNIFWADGSYTNIFGKTKMKKMAKAPENAKAHAISRLEILRKENKAPQITK</sequence>
<feature type="transmembrane region" description="Helical" evidence="9">
    <location>
        <begin position="219"/>
        <end position="241"/>
    </location>
</feature>
<evidence type="ECO:0000256" key="2">
    <source>
        <dbReference type="ARBA" id="ARBA00022448"/>
    </source>
</evidence>
<feature type="transmembrane region" description="Helical" evidence="9">
    <location>
        <begin position="23"/>
        <end position="42"/>
    </location>
</feature>
<proteinExistence type="inferred from homology"/>
<feature type="transmembrane region" description="Helical" evidence="9">
    <location>
        <begin position="177"/>
        <end position="198"/>
    </location>
</feature>
<dbReference type="AlphaFoldDB" id="F0GVG0"/>
<evidence type="ECO:0000313" key="11">
    <source>
        <dbReference type="EMBL" id="EGC82157.1"/>
    </source>
</evidence>
<evidence type="ECO:0000256" key="7">
    <source>
        <dbReference type="ARBA" id="ARBA00023136"/>
    </source>
</evidence>
<keyword evidence="7 9" id="KW-0472">Membrane</keyword>
<name>F0GVG0_9FIRM</name>
<evidence type="ECO:0000256" key="1">
    <source>
        <dbReference type="ARBA" id="ARBA00004651"/>
    </source>
</evidence>
<dbReference type="Proteomes" id="UP000005286">
    <property type="component" value="Unassembled WGS sequence"/>
</dbReference>
<evidence type="ECO:0000259" key="10">
    <source>
        <dbReference type="Pfam" id="PF03553"/>
    </source>
</evidence>
<feature type="transmembrane region" description="Helical" evidence="9">
    <location>
        <begin position="98"/>
        <end position="127"/>
    </location>
</feature>
<dbReference type="Pfam" id="PF03553">
    <property type="entry name" value="Na_H_antiporter"/>
    <property type="match status" value="1"/>
</dbReference>
<keyword evidence="4" id="KW-1003">Cell membrane</keyword>
<dbReference type="eggNOG" id="COG1757">
    <property type="taxonomic scope" value="Bacteria"/>
</dbReference>
<feature type="domain" description="Na+/H+ antiporter NhaC-like C-terminal" evidence="10">
    <location>
        <begin position="148"/>
        <end position="440"/>
    </location>
</feature>
<dbReference type="GO" id="GO:0005886">
    <property type="term" value="C:plasma membrane"/>
    <property type="evidence" value="ECO:0007669"/>
    <property type="project" value="UniProtKB-SubCell"/>
</dbReference>
<dbReference type="PANTHER" id="PTHR33451">
    <property type="entry name" value="MALATE-2H(+)/NA(+)-LACTATE ANTIPORTER"/>
    <property type="match status" value="1"/>
</dbReference>
<keyword evidence="3" id="KW-0050">Antiport</keyword>
<evidence type="ECO:0000313" key="12">
    <source>
        <dbReference type="Proteomes" id="UP000005286"/>
    </source>
</evidence>
<keyword evidence="12" id="KW-1185">Reference proteome</keyword>
<dbReference type="EMBL" id="AEXM01000016">
    <property type="protein sequence ID" value="EGC82157.1"/>
    <property type="molecule type" value="Genomic_DNA"/>
</dbReference>
<evidence type="ECO:0000256" key="9">
    <source>
        <dbReference type="SAM" id="Phobius"/>
    </source>
</evidence>
<keyword evidence="6 9" id="KW-1133">Transmembrane helix</keyword>
<accession>F0GVG0</accession>
<feature type="transmembrane region" description="Helical" evidence="9">
    <location>
        <begin position="134"/>
        <end position="152"/>
    </location>
</feature>
<feature type="transmembrane region" description="Helical" evidence="9">
    <location>
        <begin position="416"/>
        <end position="436"/>
    </location>
</feature>
<protein>
    <submittedName>
        <fullName evidence="11">Na+/H+ antiporter NhaC</fullName>
    </submittedName>
</protein>
<dbReference type="PANTHER" id="PTHR33451:SF3">
    <property type="entry name" value="MALATE-2H(+)_NA(+)-LACTATE ANTIPORTER"/>
    <property type="match status" value="1"/>
</dbReference>
<dbReference type="InterPro" id="IPR052180">
    <property type="entry name" value="NhaC_Na-H+_Antiporter"/>
</dbReference>
<dbReference type="GO" id="GO:0015297">
    <property type="term" value="F:antiporter activity"/>
    <property type="evidence" value="ECO:0007669"/>
    <property type="project" value="UniProtKB-KW"/>
</dbReference>
<evidence type="ECO:0000256" key="8">
    <source>
        <dbReference type="ARBA" id="ARBA00038435"/>
    </source>
</evidence>
<comment type="subcellular location">
    <subcellularLocation>
        <location evidence="1">Cell membrane</location>
        <topology evidence="1">Multi-pass membrane protein</topology>
    </subcellularLocation>
</comment>
<keyword evidence="2" id="KW-0813">Transport</keyword>
<comment type="caution">
    <text evidence="11">The sequence shown here is derived from an EMBL/GenBank/DDBJ whole genome shotgun (WGS) entry which is preliminary data.</text>
</comment>
<reference evidence="11 12" key="1">
    <citation type="submission" date="2011-01" db="EMBL/GenBank/DDBJ databases">
        <authorList>
            <person name="Durkin A.S."/>
            <person name="Madupu R."/>
            <person name="Torralba M."/>
            <person name="Gillis M."/>
            <person name="Methe B."/>
            <person name="Sutton G."/>
            <person name="Nelson K.E."/>
        </authorList>
    </citation>
    <scope>NUCLEOTIDE SEQUENCE [LARGE SCALE GENOMIC DNA]</scope>
    <source>
        <strain evidence="11 12">ACS-065-V-Col13</strain>
    </source>
</reference>
<evidence type="ECO:0000256" key="4">
    <source>
        <dbReference type="ARBA" id="ARBA00022475"/>
    </source>
</evidence>
<comment type="similarity">
    <text evidence="8">Belongs to the NhaC Na(+)/H(+) (TC 2.A.35) antiporter family.</text>
</comment>
<dbReference type="InterPro" id="IPR018461">
    <property type="entry name" value="Na/H_Antiport_NhaC-like_C"/>
</dbReference>
<gene>
    <name evidence="11" type="primary">nhaC</name>
    <name evidence="11" type="ORF">HMPREF9290_0792</name>
</gene>
<feature type="transmembrane region" description="Helical" evidence="9">
    <location>
        <begin position="63"/>
        <end position="86"/>
    </location>
</feature>
<organism evidence="11 12">
    <name type="scientific">Anaerococcus prevotii ACS-065-V-Col13</name>
    <dbReference type="NCBI Taxonomy" id="879305"/>
    <lineage>
        <taxon>Bacteria</taxon>
        <taxon>Bacillati</taxon>
        <taxon>Bacillota</taxon>
        <taxon>Tissierellia</taxon>
        <taxon>Tissierellales</taxon>
        <taxon>Peptoniphilaceae</taxon>
        <taxon>Anaerococcus</taxon>
    </lineage>
</organism>
<evidence type="ECO:0000256" key="3">
    <source>
        <dbReference type="ARBA" id="ARBA00022449"/>
    </source>
</evidence>
<evidence type="ECO:0000256" key="6">
    <source>
        <dbReference type="ARBA" id="ARBA00022989"/>
    </source>
</evidence>
<dbReference type="PATRIC" id="fig|879305.3.peg.790"/>
<feature type="transmembrane region" description="Helical" evidence="9">
    <location>
        <begin position="247"/>
        <end position="264"/>
    </location>
</feature>